<dbReference type="EMBL" id="CAEZVZ010000042">
    <property type="protein sequence ID" value="CAB4640954.1"/>
    <property type="molecule type" value="Genomic_DNA"/>
</dbReference>
<dbReference type="AlphaFoldDB" id="A0A6J6JXK2"/>
<evidence type="ECO:0000256" key="2">
    <source>
        <dbReference type="ARBA" id="ARBA00004496"/>
    </source>
</evidence>
<dbReference type="PANTHER" id="PTHR46417:SF1">
    <property type="entry name" value="TRNA (GUANINE-N(1)-)-METHYLTRANSFERASE"/>
    <property type="match status" value="1"/>
</dbReference>
<dbReference type="GO" id="GO:0005829">
    <property type="term" value="C:cytosol"/>
    <property type="evidence" value="ECO:0007669"/>
    <property type="project" value="TreeGrafter"/>
</dbReference>
<name>A0A6J6JXK2_9ZZZZ</name>
<comment type="subunit">
    <text evidence="4">Homodimer.</text>
</comment>
<dbReference type="NCBIfam" id="TIGR00088">
    <property type="entry name" value="trmD"/>
    <property type="match status" value="1"/>
</dbReference>
<comment type="subcellular location">
    <subcellularLocation>
        <location evidence="2">Cytoplasm</location>
    </subcellularLocation>
</comment>
<evidence type="ECO:0000256" key="1">
    <source>
        <dbReference type="ARBA" id="ARBA00002634"/>
    </source>
</evidence>
<dbReference type="CDD" id="cd18080">
    <property type="entry name" value="TrmD-like"/>
    <property type="match status" value="1"/>
</dbReference>
<evidence type="ECO:0000256" key="14">
    <source>
        <dbReference type="ARBA" id="ARBA00047783"/>
    </source>
</evidence>
<dbReference type="PIRSF" id="PIRSF000386">
    <property type="entry name" value="tRNA_mtase"/>
    <property type="match status" value="1"/>
</dbReference>
<dbReference type="InterPro" id="IPR002649">
    <property type="entry name" value="tRNA_m1G_MeTrfase_TrmD"/>
</dbReference>
<evidence type="ECO:0000256" key="9">
    <source>
        <dbReference type="ARBA" id="ARBA00022679"/>
    </source>
</evidence>
<evidence type="ECO:0000256" key="6">
    <source>
        <dbReference type="ARBA" id="ARBA00014679"/>
    </source>
</evidence>
<dbReference type="EC" id="2.1.1.228" evidence="5"/>
<keyword evidence="11" id="KW-0819">tRNA processing</keyword>
<comment type="similarity">
    <text evidence="3">Belongs to the RNA methyltransferase TrmD family.</text>
</comment>
<evidence type="ECO:0000256" key="4">
    <source>
        <dbReference type="ARBA" id="ARBA00011738"/>
    </source>
</evidence>
<proteinExistence type="inferred from homology"/>
<sequence length="228" mass="25059">MRIDAITIFPDYFAPLQLSLLGKAQDGGLLSINVHDLRSQTSDTHHTVDDAPYGGGAGMVMLADVWGRAIDSVIEDGADLIILTPAGRRFNQELAQELSGARQLIFACGRYEGIDDRVRIHYSQDEYIARNIRVREVSIGDYVLGGGEVASMVMIEAITRLIPGVLGNPLSLAEESHNEEGYLEYPNFTRPQEWRGLEVPPILLSGNHGAIAAWRTSQAKERKESNGN</sequence>
<dbReference type="InterPro" id="IPR023148">
    <property type="entry name" value="tRNA_m1G_MeTrfase_C_sf"/>
</dbReference>
<accession>A0A6J6JXK2</accession>
<evidence type="ECO:0000256" key="3">
    <source>
        <dbReference type="ARBA" id="ARBA00007630"/>
    </source>
</evidence>
<dbReference type="InterPro" id="IPR029026">
    <property type="entry name" value="tRNA_m1G_MTases_N"/>
</dbReference>
<dbReference type="HAMAP" id="MF_00605">
    <property type="entry name" value="TrmD"/>
    <property type="match status" value="1"/>
</dbReference>
<keyword evidence="8" id="KW-0489">Methyltransferase</keyword>
<feature type="domain" description="tRNA methyltransferase TRMD/TRM10-type" evidence="15">
    <location>
        <begin position="1"/>
        <end position="224"/>
    </location>
</feature>
<evidence type="ECO:0000256" key="5">
    <source>
        <dbReference type="ARBA" id="ARBA00012807"/>
    </source>
</evidence>
<gene>
    <name evidence="16" type="ORF">UFOPK2162_00435</name>
</gene>
<dbReference type="GO" id="GO:0002939">
    <property type="term" value="P:tRNA N1-guanine methylation"/>
    <property type="evidence" value="ECO:0007669"/>
    <property type="project" value="TreeGrafter"/>
</dbReference>
<evidence type="ECO:0000256" key="10">
    <source>
        <dbReference type="ARBA" id="ARBA00022691"/>
    </source>
</evidence>
<dbReference type="PANTHER" id="PTHR46417">
    <property type="entry name" value="TRNA (GUANINE-N(1)-)-METHYLTRANSFERASE"/>
    <property type="match status" value="1"/>
</dbReference>
<comment type="catalytic activity">
    <reaction evidence="14">
        <text>guanosine(37) in tRNA + S-adenosyl-L-methionine = N(1)-methylguanosine(37) in tRNA + S-adenosyl-L-homocysteine + H(+)</text>
        <dbReference type="Rhea" id="RHEA:36899"/>
        <dbReference type="Rhea" id="RHEA-COMP:10145"/>
        <dbReference type="Rhea" id="RHEA-COMP:10147"/>
        <dbReference type="ChEBI" id="CHEBI:15378"/>
        <dbReference type="ChEBI" id="CHEBI:57856"/>
        <dbReference type="ChEBI" id="CHEBI:59789"/>
        <dbReference type="ChEBI" id="CHEBI:73542"/>
        <dbReference type="ChEBI" id="CHEBI:74269"/>
        <dbReference type="EC" id="2.1.1.228"/>
    </reaction>
</comment>
<evidence type="ECO:0000256" key="13">
    <source>
        <dbReference type="ARBA" id="ARBA00033392"/>
    </source>
</evidence>
<dbReference type="Gene3D" id="3.40.1280.10">
    <property type="match status" value="1"/>
</dbReference>
<comment type="function">
    <text evidence="1">Specifically methylates guanosine-37 in various tRNAs.</text>
</comment>
<dbReference type="InterPro" id="IPR029028">
    <property type="entry name" value="Alpha/beta_knot_MTases"/>
</dbReference>
<evidence type="ECO:0000256" key="11">
    <source>
        <dbReference type="ARBA" id="ARBA00022694"/>
    </source>
</evidence>
<dbReference type="Gene3D" id="1.10.1270.20">
    <property type="entry name" value="tRNA(m1g37)methyltransferase, domain 2"/>
    <property type="match status" value="1"/>
</dbReference>
<evidence type="ECO:0000256" key="8">
    <source>
        <dbReference type="ARBA" id="ARBA00022603"/>
    </source>
</evidence>
<dbReference type="InterPro" id="IPR016009">
    <property type="entry name" value="tRNA_MeTrfase_TRMD/TRM10"/>
</dbReference>
<evidence type="ECO:0000313" key="16">
    <source>
        <dbReference type="EMBL" id="CAB4640954.1"/>
    </source>
</evidence>
<dbReference type="Pfam" id="PF01746">
    <property type="entry name" value="tRNA_m1G_MT"/>
    <property type="match status" value="1"/>
</dbReference>
<keyword evidence="7" id="KW-0963">Cytoplasm</keyword>
<keyword evidence="10" id="KW-0949">S-adenosyl-L-methionine</keyword>
<protein>
    <recommendedName>
        <fullName evidence="6">tRNA (guanine-N(1)-)-methyltransferase</fullName>
        <ecNumber evidence="5">2.1.1.228</ecNumber>
    </recommendedName>
    <alternativeName>
        <fullName evidence="12">M1G-methyltransferase</fullName>
    </alternativeName>
    <alternativeName>
        <fullName evidence="13">tRNA [GM37] methyltransferase</fullName>
    </alternativeName>
</protein>
<dbReference type="SUPFAM" id="SSF75217">
    <property type="entry name" value="alpha/beta knot"/>
    <property type="match status" value="1"/>
</dbReference>
<evidence type="ECO:0000259" key="15">
    <source>
        <dbReference type="Pfam" id="PF01746"/>
    </source>
</evidence>
<evidence type="ECO:0000256" key="12">
    <source>
        <dbReference type="ARBA" id="ARBA00029736"/>
    </source>
</evidence>
<dbReference type="GO" id="GO:0052906">
    <property type="term" value="F:tRNA (guanine(37)-N1)-methyltransferase activity"/>
    <property type="evidence" value="ECO:0007669"/>
    <property type="project" value="UniProtKB-EC"/>
</dbReference>
<reference evidence="16" key="1">
    <citation type="submission" date="2020-05" db="EMBL/GenBank/DDBJ databases">
        <authorList>
            <person name="Chiriac C."/>
            <person name="Salcher M."/>
            <person name="Ghai R."/>
            <person name="Kavagutti S V."/>
        </authorList>
    </citation>
    <scope>NUCLEOTIDE SEQUENCE</scope>
</reference>
<keyword evidence="9" id="KW-0808">Transferase</keyword>
<organism evidence="16">
    <name type="scientific">freshwater metagenome</name>
    <dbReference type="NCBI Taxonomy" id="449393"/>
    <lineage>
        <taxon>unclassified sequences</taxon>
        <taxon>metagenomes</taxon>
        <taxon>ecological metagenomes</taxon>
    </lineage>
</organism>
<evidence type="ECO:0000256" key="7">
    <source>
        <dbReference type="ARBA" id="ARBA00022490"/>
    </source>
</evidence>
<dbReference type="FunFam" id="3.40.1280.10:FF:000001">
    <property type="entry name" value="tRNA (guanine-N(1)-)-methyltransferase"/>
    <property type="match status" value="1"/>
</dbReference>
<dbReference type="NCBIfam" id="NF000648">
    <property type="entry name" value="PRK00026.1"/>
    <property type="match status" value="1"/>
</dbReference>